<evidence type="ECO:0000313" key="2">
    <source>
        <dbReference type="EMBL" id="CAI4017967.1"/>
    </source>
</evidence>
<dbReference type="OrthoDB" id="410329at2759"/>
<reference evidence="3" key="2">
    <citation type="submission" date="2024-04" db="EMBL/GenBank/DDBJ databases">
        <authorList>
            <person name="Chen Y."/>
            <person name="Shah S."/>
            <person name="Dougan E. K."/>
            <person name="Thang M."/>
            <person name="Chan C."/>
        </authorList>
    </citation>
    <scope>NUCLEOTIDE SEQUENCE [LARGE SCALE GENOMIC DNA]</scope>
</reference>
<feature type="compositionally biased region" description="Low complexity" evidence="1">
    <location>
        <begin position="1002"/>
        <end position="1011"/>
    </location>
</feature>
<name>A0A9P1GN81_9DINO</name>
<sequence length="1447" mass="160646">MSADVTVLGAGVKGDEELPVELEGGSLLEDGVKQVKQETDFQPSFCQTVCAWRSPAISHSAPPASAHMAMGRRDPSSIPNATLNTTPWVVHRFATAGVSPHMCLQCLMVGGRFSMPVLELQVEYARRHGYDLYTYTDQPVDEATGDMIEHVEGLDFGDFPEFFGQSEAALGASASPNDVVPSPSEALEPPESSTQRVDFPDGTNFNFSNLLSNAMRNTAASSFVLPWETDEWSWLFNPDSDIMDTLLPAFEPKLKSVKLSHVDDEPVAKGDSSGKTQTLGGKQIFQVAVSRRHDLMWTEKREAELQRALKKWYAIVCNWPDSWACKQEVLACDTSSEGLELLGDYLTGKSPATLVKRANSLIFMQNMLQQLGYFWPLSEPDFYRFLKTLKSAGHSTSSLKSLLEAVTFSRYSFHLPELHELTVSRRCLGAVVDELPGKVKQAEPLTVADVKRLHWVLEHGEVWDKVFCGSALFCIYSRARWSDFIHGSCLRLDTQTDGQIVYADMEVQIHKTMRASANRFKFLDLVVSGIGMAGHNWIEHWLEALRYLGMDPLNGVVGLSLMPAPGDDGQMLQRSLESDEASKWLRLLLGEEIRRMADVYAREAQARCIRLIDRLLVEIKTGYFYPDASRAGRFHKEFLPDESEDLGAEHFSDDATVRHDVAVEVVKKLDEAEKVVLSPEQQLEEGHVTSSSSESESESVELAAAFRQRCVELSTATTSLFDLLAAQNISSFSELAFACGTPNRAPTDEEFKTLSDSVLGGGATAGQSSLLRRLHFESATLVLSHLKTSVNSETIDGVRKLPFAEKQARYAKVKTAIQGFLIQGETEPSHALVDKCQMMFDTNSVVWLAPSVCTKRELEIQAAPKDNQQVLKIESQTLKVSTEGAMLGDADHSSEIKLQWCWQRRGVALEMCELLSWPISQKWLTSMFAVYASDPPTNFSRVTLSQLISADKALWTILAREIETVKPDATGNRLLDAAVEKLMCDPRVTMHMLSMPHKAPASSSVVSDKSSIGAPTSNANQTGIRPKKKARPGKRNRATPPPPEELKSCYQTTTDGKPICWAYNLSNGCSLATTGQPPRCTKGTLESQESPAAAADATDLNSIDEHSSGENHTENDALGITEEEQHTEKATRKQLFENMLVLEVFAGSSNLTIEIRRANLRGVAVDKTVGRAKGPITVLDLTVDEDVRFLAEFIRQEADNICLIHFAPPCGTCSAARKRRLAPAVLDKLAQEGITPPQVLRSEAFPMGLPNLRGLDALKVELANKLYWATNKLVKLALSLNIRVSIENPTNSLFWKTDPMVDLLQYCPGCMNNLHSCMMGGERDKQTAWWCNDDFFNSFNLPRTRDHTHKPWSPSITADGVYYPTKEEAEYPPLLCKRIVDKQLKGARITTRKLLKFLPYCGMPQLDELLSANLDWERTGILEQNFSTSGSNGRKTWQKMSANYRQA</sequence>
<feature type="region of interest" description="Disordered" evidence="1">
    <location>
        <begin position="1427"/>
        <end position="1447"/>
    </location>
</feature>
<feature type="compositionally biased region" description="Polar residues" evidence="1">
    <location>
        <begin position="1013"/>
        <end position="1023"/>
    </location>
</feature>
<evidence type="ECO:0000313" key="4">
    <source>
        <dbReference type="Proteomes" id="UP001152797"/>
    </source>
</evidence>
<dbReference type="EMBL" id="CAMXCT010006667">
    <property type="protein sequence ID" value="CAI4017967.1"/>
    <property type="molecule type" value="Genomic_DNA"/>
</dbReference>
<proteinExistence type="predicted"/>
<dbReference type="EMBL" id="CAMXCT030006667">
    <property type="protein sequence ID" value="CAL4805279.1"/>
    <property type="molecule type" value="Genomic_DNA"/>
</dbReference>
<evidence type="ECO:0000313" key="3">
    <source>
        <dbReference type="EMBL" id="CAL1171342.1"/>
    </source>
</evidence>
<reference evidence="2" key="1">
    <citation type="submission" date="2022-10" db="EMBL/GenBank/DDBJ databases">
        <authorList>
            <person name="Chen Y."/>
            <person name="Dougan E. K."/>
            <person name="Chan C."/>
            <person name="Rhodes N."/>
            <person name="Thang M."/>
        </authorList>
    </citation>
    <scope>NUCLEOTIDE SEQUENCE</scope>
</reference>
<comment type="caution">
    <text evidence="2">The sequence shown here is derived from an EMBL/GenBank/DDBJ whole genome shotgun (WGS) entry which is preliminary data.</text>
</comment>
<protein>
    <submittedName>
        <fullName evidence="2">Uncharacterized protein</fullName>
    </submittedName>
</protein>
<dbReference type="Proteomes" id="UP001152797">
    <property type="component" value="Unassembled WGS sequence"/>
</dbReference>
<evidence type="ECO:0000256" key="1">
    <source>
        <dbReference type="SAM" id="MobiDB-lite"/>
    </source>
</evidence>
<accession>A0A9P1GN81</accession>
<feature type="compositionally biased region" description="Low complexity" evidence="1">
    <location>
        <begin position="181"/>
        <end position="193"/>
    </location>
</feature>
<organism evidence="2">
    <name type="scientific">Cladocopium goreaui</name>
    <dbReference type="NCBI Taxonomy" id="2562237"/>
    <lineage>
        <taxon>Eukaryota</taxon>
        <taxon>Sar</taxon>
        <taxon>Alveolata</taxon>
        <taxon>Dinophyceae</taxon>
        <taxon>Suessiales</taxon>
        <taxon>Symbiodiniaceae</taxon>
        <taxon>Cladocopium</taxon>
    </lineage>
</organism>
<feature type="region of interest" description="Disordered" evidence="1">
    <location>
        <begin position="172"/>
        <end position="199"/>
    </location>
</feature>
<dbReference type="EMBL" id="CAMXCT020006667">
    <property type="protein sequence ID" value="CAL1171342.1"/>
    <property type="molecule type" value="Genomic_DNA"/>
</dbReference>
<keyword evidence="4" id="KW-1185">Reference proteome</keyword>
<feature type="compositionally biased region" description="Basic and acidic residues" evidence="1">
    <location>
        <begin position="1103"/>
        <end position="1115"/>
    </location>
</feature>
<feature type="region of interest" description="Disordered" evidence="1">
    <location>
        <begin position="997"/>
        <end position="1050"/>
    </location>
</feature>
<gene>
    <name evidence="2" type="ORF">C1SCF055_LOCUS42571</name>
</gene>
<feature type="compositionally biased region" description="Basic residues" evidence="1">
    <location>
        <begin position="1025"/>
        <end position="1037"/>
    </location>
</feature>
<feature type="region of interest" description="Disordered" evidence="1">
    <location>
        <begin position="1077"/>
        <end position="1117"/>
    </location>
</feature>